<dbReference type="GO" id="GO:0009401">
    <property type="term" value="P:phosphoenolpyruvate-dependent sugar phosphotransferase system"/>
    <property type="evidence" value="ECO:0007669"/>
    <property type="project" value="UniProtKB-KW"/>
</dbReference>
<feature type="transmembrane region" description="Helical" evidence="12">
    <location>
        <begin position="172"/>
        <end position="192"/>
    </location>
</feature>
<dbReference type="InterPro" id="IPR001127">
    <property type="entry name" value="PTS_EIIA_1_perm"/>
</dbReference>
<dbReference type="NCBIfam" id="TIGR00830">
    <property type="entry name" value="PTBA"/>
    <property type="match status" value="1"/>
</dbReference>
<feature type="transmembrane region" description="Helical" evidence="12">
    <location>
        <begin position="283"/>
        <end position="301"/>
    </location>
</feature>
<dbReference type="InterPro" id="IPR011055">
    <property type="entry name" value="Dup_hybrid_motif"/>
</dbReference>
<keyword evidence="8" id="KW-0418">Kinase</keyword>
<dbReference type="GO" id="GO:0005886">
    <property type="term" value="C:plasma membrane"/>
    <property type="evidence" value="ECO:0007669"/>
    <property type="project" value="UniProtKB-SubCell"/>
</dbReference>
<evidence type="ECO:0000256" key="8">
    <source>
        <dbReference type="ARBA" id="ARBA00022777"/>
    </source>
</evidence>
<keyword evidence="9 12" id="KW-1133">Transmembrane helix</keyword>
<dbReference type="InterPro" id="IPR050558">
    <property type="entry name" value="PTS_Sugar-Specific_Components"/>
</dbReference>
<evidence type="ECO:0000256" key="2">
    <source>
        <dbReference type="ARBA" id="ARBA00022448"/>
    </source>
</evidence>
<keyword evidence="5" id="KW-0808">Transferase</keyword>
<dbReference type="SUPFAM" id="SSF51261">
    <property type="entry name" value="Duplicated hybrid motif"/>
    <property type="match status" value="1"/>
</dbReference>
<evidence type="ECO:0000259" key="13">
    <source>
        <dbReference type="PROSITE" id="PS51093"/>
    </source>
</evidence>
<keyword evidence="6" id="KW-0598">Phosphotransferase system</keyword>
<dbReference type="InterPro" id="IPR001996">
    <property type="entry name" value="PTS_IIB_1"/>
</dbReference>
<reference evidence="16 17" key="1">
    <citation type="submission" date="2018-05" db="EMBL/GenBank/DDBJ databases">
        <title>Genomic Encyclopedia of Type Strains, Phase IV (KMG-IV): sequencing the most valuable type-strain genomes for metagenomic binning, comparative biology and taxonomic classification.</title>
        <authorList>
            <person name="Goeker M."/>
        </authorList>
    </citation>
    <scope>NUCLEOTIDE SEQUENCE [LARGE SCALE GENOMIC DNA]</scope>
    <source>
        <strain evidence="16 17">JC118</strain>
    </source>
</reference>
<dbReference type="InterPro" id="IPR011297">
    <property type="entry name" value="PTS_IIABC_b_glu"/>
</dbReference>
<dbReference type="EMBL" id="QJKH01000002">
    <property type="protein sequence ID" value="PXX80961.1"/>
    <property type="molecule type" value="Genomic_DNA"/>
</dbReference>
<evidence type="ECO:0000259" key="15">
    <source>
        <dbReference type="PROSITE" id="PS51103"/>
    </source>
</evidence>
<dbReference type="FunFam" id="2.70.70.10:FF:000001">
    <property type="entry name" value="PTS system glucose-specific IIA component"/>
    <property type="match status" value="1"/>
</dbReference>
<dbReference type="PANTHER" id="PTHR30175:SF1">
    <property type="entry name" value="PTS SYSTEM ARBUTIN-, CELLOBIOSE-, AND SALICIN-SPECIFIC EIIBC COMPONENT-RELATED"/>
    <property type="match status" value="1"/>
</dbReference>
<feature type="active site" description="Phosphocysteine intermediate; for EIIB activity" evidence="11">
    <location>
        <position position="26"/>
    </location>
</feature>
<dbReference type="GO" id="GO:0008982">
    <property type="term" value="F:protein-N(PI)-phosphohistidine-sugar phosphotransferase activity"/>
    <property type="evidence" value="ECO:0007669"/>
    <property type="project" value="InterPro"/>
</dbReference>
<evidence type="ECO:0000256" key="6">
    <source>
        <dbReference type="ARBA" id="ARBA00022683"/>
    </source>
</evidence>
<dbReference type="PROSITE" id="PS51093">
    <property type="entry name" value="PTS_EIIA_TYPE_1"/>
    <property type="match status" value="1"/>
</dbReference>
<dbReference type="InterPro" id="IPR013013">
    <property type="entry name" value="PTS_EIIC_1"/>
</dbReference>
<dbReference type="NCBIfam" id="TIGR01995">
    <property type="entry name" value="PTS-II-ABC-beta"/>
    <property type="match status" value="1"/>
</dbReference>
<dbReference type="Pfam" id="PF00367">
    <property type="entry name" value="PTS_EIIB"/>
    <property type="match status" value="1"/>
</dbReference>
<organism evidence="16 17">
    <name type="scientific">Dielma fastidiosa</name>
    <dbReference type="NCBI Taxonomy" id="1034346"/>
    <lineage>
        <taxon>Bacteria</taxon>
        <taxon>Bacillati</taxon>
        <taxon>Bacillota</taxon>
        <taxon>Erysipelotrichia</taxon>
        <taxon>Erysipelotrichales</taxon>
        <taxon>Erysipelotrichaceae</taxon>
        <taxon>Dielma</taxon>
    </lineage>
</organism>
<sequence>MDYEKIAGIILKHVGGEKNISHVGHCATRLRFNLIDEATADTEALKNTEGVVGVVSKGGQYQVIIGSDVPQVYQHLIKMIDLNEMDKKPEKKNGNKINNIIDTIAGIFTPILPPLTAAGMLKAVLALLVAFKWVDNQASTYQVINFMADATFYFLPVLLANSAAKKFGCNQYLAMMLGAMLIHPNFISMVATSKEVGEAITVFGLPIYNASYTSSVIPIILGVWLMSVVEPFADKISPKAIKYFTGPLITILITGIATLVVLGPLGYIISSFIAAGINTLNSYAGWLVPTLMGTFLPFLVMTGTHHAITPIGINNRMTMGFDTIIYPGQLASNVAQGAAALAVSVKTKNSELKQLTSATGITAVCGITEPVLFGVTMKIRTNLIAAMAGGCAGGLFMGLLNIKNFSGGSPGMLTLPSYIGIDAPMSNFYLACAGAAIAFAVSFIVSFVLFKDKDMETKKENAVQSASRQSVLHSPLKGKCIALNEVNDPTFANELIGKGIAILPDEGKLYAPADGTVKTVFATKHAITMTSEEGADLILHVGLDTVKLDGKYFNVLVKDGDHVKAGDLLMEFDINAIKNEGYDVVTPMVVANYDQYEFTCEKNKAVTVDDTVMILKEV</sequence>
<evidence type="ECO:0000256" key="4">
    <source>
        <dbReference type="ARBA" id="ARBA00022597"/>
    </source>
</evidence>
<gene>
    <name evidence="16" type="ORF">DES51_10279</name>
</gene>
<evidence type="ECO:0000256" key="5">
    <source>
        <dbReference type="ARBA" id="ARBA00022679"/>
    </source>
</evidence>
<evidence type="ECO:0000313" key="17">
    <source>
        <dbReference type="Proteomes" id="UP000247612"/>
    </source>
</evidence>
<dbReference type="GO" id="GO:0090589">
    <property type="term" value="F:protein-phosphocysteine-trehalose phosphotransferase system transporter activity"/>
    <property type="evidence" value="ECO:0007669"/>
    <property type="project" value="TreeGrafter"/>
</dbReference>
<dbReference type="Gene3D" id="3.30.1360.60">
    <property type="entry name" value="Glucose permease domain IIB"/>
    <property type="match status" value="1"/>
</dbReference>
<evidence type="ECO:0000259" key="14">
    <source>
        <dbReference type="PROSITE" id="PS51098"/>
    </source>
</evidence>
<dbReference type="GO" id="GO:0015771">
    <property type="term" value="P:trehalose transport"/>
    <property type="evidence" value="ECO:0007669"/>
    <property type="project" value="TreeGrafter"/>
</dbReference>
<keyword evidence="3" id="KW-1003">Cell membrane</keyword>
<name>A0A318KT14_9FIRM</name>
<dbReference type="FunFam" id="3.30.1360.60:FF:000001">
    <property type="entry name" value="PTS system glucose-specific IIBC component PtsG"/>
    <property type="match status" value="1"/>
</dbReference>
<protein>
    <submittedName>
        <fullName evidence="16">PTS system beta-glucoside-specific IIA component (Glc family) /PTS system beta-glucoside-specific IIB component (Glc family) /PTS system beta-glucoside-specific IIC component (Glc family)</fullName>
    </submittedName>
</protein>
<evidence type="ECO:0000256" key="3">
    <source>
        <dbReference type="ARBA" id="ARBA00022475"/>
    </source>
</evidence>
<dbReference type="AlphaFoldDB" id="A0A318KT14"/>
<evidence type="ECO:0000256" key="10">
    <source>
        <dbReference type="ARBA" id="ARBA00023136"/>
    </source>
</evidence>
<feature type="transmembrane region" description="Helical" evidence="12">
    <location>
        <begin position="115"/>
        <end position="134"/>
    </location>
</feature>
<feature type="transmembrane region" description="Helical" evidence="12">
    <location>
        <begin position="383"/>
        <end position="402"/>
    </location>
</feature>
<feature type="transmembrane region" description="Helical" evidence="12">
    <location>
        <begin position="428"/>
        <end position="450"/>
    </location>
</feature>
<dbReference type="PROSITE" id="PS51103">
    <property type="entry name" value="PTS_EIIC_TYPE_1"/>
    <property type="match status" value="1"/>
</dbReference>
<dbReference type="PANTHER" id="PTHR30175">
    <property type="entry name" value="PHOSPHOTRANSFERASE SYSTEM TRANSPORT PROTEIN"/>
    <property type="match status" value="1"/>
</dbReference>
<feature type="transmembrane region" description="Helical" evidence="12">
    <location>
        <begin position="212"/>
        <end position="232"/>
    </location>
</feature>
<evidence type="ECO:0000256" key="12">
    <source>
        <dbReference type="SAM" id="Phobius"/>
    </source>
</evidence>
<feature type="domain" description="PTS EIIB type-1" evidence="14">
    <location>
        <begin position="4"/>
        <end position="86"/>
    </location>
</feature>
<dbReference type="PROSITE" id="PS00371">
    <property type="entry name" value="PTS_EIIA_TYPE_1_HIS"/>
    <property type="match status" value="1"/>
</dbReference>
<dbReference type="Proteomes" id="UP000247612">
    <property type="component" value="Unassembled WGS sequence"/>
</dbReference>
<dbReference type="RefSeq" id="WP_022938770.1">
    <property type="nucleotide sequence ID" value="NZ_CABKRQ010000006.1"/>
</dbReference>
<keyword evidence="7 12" id="KW-0812">Transmembrane</keyword>
<keyword evidence="17" id="KW-1185">Reference proteome</keyword>
<feature type="transmembrane region" description="Helical" evidence="12">
    <location>
        <begin position="244"/>
        <end position="277"/>
    </location>
</feature>
<evidence type="ECO:0000256" key="1">
    <source>
        <dbReference type="ARBA" id="ARBA00004651"/>
    </source>
</evidence>
<dbReference type="Pfam" id="PF00358">
    <property type="entry name" value="PTS_EIIA_1"/>
    <property type="match status" value="1"/>
</dbReference>
<dbReference type="PROSITE" id="PS01035">
    <property type="entry name" value="PTS_EIIB_TYPE_1_CYS"/>
    <property type="match status" value="1"/>
</dbReference>
<dbReference type="InterPro" id="IPR036878">
    <property type="entry name" value="Glu_permease_IIB"/>
</dbReference>
<keyword evidence="10 12" id="KW-0472">Membrane</keyword>
<dbReference type="InterPro" id="IPR018113">
    <property type="entry name" value="PTrfase_EIIB_Cys"/>
</dbReference>
<comment type="caution">
    <text evidence="16">The sequence shown here is derived from an EMBL/GenBank/DDBJ whole genome shotgun (WGS) entry which is preliminary data.</text>
</comment>
<accession>A0A318KT14</accession>
<feature type="transmembrane region" description="Helical" evidence="12">
    <location>
        <begin position="140"/>
        <end position="160"/>
    </location>
</feature>
<dbReference type="CDD" id="cd00212">
    <property type="entry name" value="PTS_IIB_glc"/>
    <property type="match status" value="1"/>
</dbReference>
<dbReference type="Pfam" id="PF02378">
    <property type="entry name" value="PTS_EIIC"/>
    <property type="match status" value="1"/>
</dbReference>
<dbReference type="Gene3D" id="2.70.70.10">
    <property type="entry name" value="Glucose Permease (Domain IIA)"/>
    <property type="match status" value="1"/>
</dbReference>
<evidence type="ECO:0000313" key="16">
    <source>
        <dbReference type="EMBL" id="PXX80961.1"/>
    </source>
</evidence>
<dbReference type="GO" id="GO:0016301">
    <property type="term" value="F:kinase activity"/>
    <property type="evidence" value="ECO:0007669"/>
    <property type="project" value="UniProtKB-KW"/>
</dbReference>
<keyword evidence="2" id="KW-0813">Transport</keyword>
<evidence type="ECO:0000256" key="11">
    <source>
        <dbReference type="PROSITE-ProRule" id="PRU00421"/>
    </source>
</evidence>
<evidence type="ECO:0000256" key="7">
    <source>
        <dbReference type="ARBA" id="ARBA00022692"/>
    </source>
</evidence>
<evidence type="ECO:0000256" key="9">
    <source>
        <dbReference type="ARBA" id="ARBA00022989"/>
    </source>
</evidence>
<keyword evidence="4" id="KW-0762">Sugar transport</keyword>
<feature type="domain" description="PTS EIIA type-1" evidence="13">
    <location>
        <begin position="488"/>
        <end position="592"/>
    </location>
</feature>
<comment type="subcellular location">
    <subcellularLocation>
        <location evidence="1">Cell membrane</location>
        <topology evidence="1">Multi-pass membrane protein</topology>
    </subcellularLocation>
</comment>
<proteinExistence type="predicted"/>
<dbReference type="PROSITE" id="PS51098">
    <property type="entry name" value="PTS_EIIB_TYPE_1"/>
    <property type="match status" value="1"/>
</dbReference>
<feature type="domain" description="PTS EIIC type-1" evidence="15">
    <location>
        <begin position="102"/>
        <end position="461"/>
    </location>
</feature>
<dbReference type="STRING" id="1034346.GCA_000313565_02483"/>
<dbReference type="SUPFAM" id="SSF55604">
    <property type="entry name" value="Glucose permease domain IIB"/>
    <property type="match status" value="1"/>
</dbReference>
<dbReference type="OrthoDB" id="92465at2"/>
<dbReference type="InterPro" id="IPR003352">
    <property type="entry name" value="PTS_EIIC"/>
</dbReference>